<protein>
    <submittedName>
        <fullName evidence="2">(northern house mosquito) hypothetical protein</fullName>
    </submittedName>
</protein>
<reference evidence="2" key="1">
    <citation type="submission" date="2021-05" db="EMBL/GenBank/DDBJ databases">
        <authorList>
            <person name="Alioto T."/>
            <person name="Alioto T."/>
            <person name="Gomez Garrido J."/>
        </authorList>
    </citation>
    <scope>NUCLEOTIDE SEQUENCE</scope>
</reference>
<evidence type="ECO:0000313" key="2">
    <source>
        <dbReference type="EMBL" id="CAG6582037.1"/>
    </source>
</evidence>
<feature type="transmembrane region" description="Helical" evidence="1">
    <location>
        <begin position="60"/>
        <end position="82"/>
    </location>
</feature>
<evidence type="ECO:0000256" key="1">
    <source>
        <dbReference type="SAM" id="Phobius"/>
    </source>
</evidence>
<dbReference type="AlphaFoldDB" id="A0A8D8NY33"/>
<accession>A0A8D8NY33</accession>
<dbReference type="EMBL" id="HBUE01201912">
    <property type="protein sequence ID" value="CAG6530228.1"/>
    <property type="molecule type" value="Transcribed_RNA"/>
</dbReference>
<name>A0A8D8NY33_CULPI</name>
<keyword evidence="1" id="KW-0472">Membrane</keyword>
<dbReference type="EMBL" id="HBUE01097988">
    <property type="protein sequence ID" value="CAG6483899.1"/>
    <property type="molecule type" value="Transcribed_RNA"/>
</dbReference>
<keyword evidence="1" id="KW-0812">Transmembrane</keyword>
<organism evidence="2">
    <name type="scientific">Culex pipiens</name>
    <name type="common">House mosquito</name>
    <dbReference type="NCBI Taxonomy" id="7175"/>
    <lineage>
        <taxon>Eukaryota</taxon>
        <taxon>Metazoa</taxon>
        <taxon>Ecdysozoa</taxon>
        <taxon>Arthropoda</taxon>
        <taxon>Hexapoda</taxon>
        <taxon>Insecta</taxon>
        <taxon>Pterygota</taxon>
        <taxon>Neoptera</taxon>
        <taxon>Endopterygota</taxon>
        <taxon>Diptera</taxon>
        <taxon>Nematocera</taxon>
        <taxon>Culicoidea</taxon>
        <taxon>Culicidae</taxon>
        <taxon>Culicinae</taxon>
        <taxon>Culicini</taxon>
        <taxon>Culex</taxon>
        <taxon>Culex</taxon>
    </lineage>
</organism>
<sequence>MQCCKNIKLSVLSDYNHHARNVIPHRSLPFFPWRDSQHQCWNSSEKKESISRSRVRERTCITFLFSLALAFSFAFSLLPRALASASCNRSSQASNLFIKLMNTNQAMVFRCNFNRGVVFFSFLTSSTSRERAILAREKACSRTEESTGNR</sequence>
<dbReference type="EMBL" id="HBUE01308092">
    <property type="protein sequence ID" value="CAG6582037.1"/>
    <property type="molecule type" value="Transcribed_RNA"/>
</dbReference>
<keyword evidence="1" id="KW-1133">Transmembrane helix</keyword>
<proteinExistence type="predicted"/>
<dbReference type="EMBL" id="HBUE01097985">
    <property type="protein sequence ID" value="CAG6483898.1"/>
    <property type="molecule type" value="Transcribed_RNA"/>
</dbReference>